<reference evidence="3" key="2">
    <citation type="submission" date="2020-11" db="EMBL/GenBank/DDBJ databases">
        <authorList>
            <person name="McCartney M.A."/>
            <person name="Auch B."/>
            <person name="Kono T."/>
            <person name="Mallez S."/>
            <person name="Becker A."/>
            <person name="Gohl D.M."/>
            <person name="Silverstein K.A.T."/>
            <person name="Koren S."/>
            <person name="Bechman K.B."/>
            <person name="Herman A."/>
            <person name="Abrahante J.E."/>
            <person name="Garbe J."/>
        </authorList>
    </citation>
    <scope>NUCLEOTIDE SEQUENCE</scope>
    <source>
        <strain evidence="3">Duluth1</strain>
        <tissue evidence="3">Whole animal</tissue>
    </source>
</reference>
<feature type="compositionally biased region" description="Basic and acidic residues" evidence="1">
    <location>
        <begin position="158"/>
        <end position="168"/>
    </location>
</feature>
<evidence type="ECO:0000313" key="3">
    <source>
        <dbReference type="EMBL" id="KAH3852572.1"/>
    </source>
</evidence>
<protein>
    <submittedName>
        <fullName evidence="3">Uncharacterized protein</fullName>
    </submittedName>
</protein>
<reference evidence="3" key="1">
    <citation type="journal article" date="2019" name="bioRxiv">
        <title>The Genome of the Zebra Mussel, Dreissena polymorpha: A Resource for Invasive Species Research.</title>
        <authorList>
            <person name="McCartney M.A."/>
            <person name="Auch B."/>
            <person name="Kono T."/>
            <person name="Mallez S."/>
            <person name="Zhang Y."/>
            <person name="Obille A."/>
            <person name="Becker A."/>
            <person name="Abrahante J.E."/>
            <person name="Garbe J."/>
            <person name="Badalamenti J.P."/>
            <person name="Herman A."/>
            <person name="Mangelson H."/>
            <person name="Liachko I."/>
            <person name="Sullivan S."/>
            <person name="Sone E.D."/>
            <person name="Koren S."/>
            <person name="Silverstein K.A.T."/>
            <person name="Beckman K.B."/>
            <person name="Gohl D.M."/>
        </authorList>
    </citation>
    <scope>NUCLEOTIDE SEQUENCE</scope>
    <source>
        <strain evidence="3">Duluth1</strain>
        <tissue evidence="3">Whole animal</tissue>
    </source>
</reference>
<proteinExistence type="predicted"/>
<name>A0A9D4R3G5_DREPO</name>
<feature type="transmembrane region" description="Helical" evidence="2">
    <location>
        <begin position="54"/>
        <end position="75"/>
    </location>
</feature>
<keyword evidence="2" id="KW-1133">Transmembrane helix</keyword>
<comment type="caution">
    <text evidence="3">The sequence shown here is derived from an EMBL/GenBank/DDBJ whole genome shotgun (WGS) entry which is preliminary data.</text>
</comment>
<keyword evidence="2" id="KW-0472">Membrane</keyword>
<sequence>MLLTEVTAGQLCYVLGKEYNVNVNTTAYTKSYTYCKWGCCDYRTGCCEHYNGDLFGGILGGVFGLVLLGTILAACCEKRKRRLRAPQGQVLSTANVQPVNGAPGTQTAYAQQPYQPYRIQTTNMLPGYGSAYTQPMQSLQPPLNEEVNKGMKSWQPPKYEEVEKGLKP</sequence>
<gene>
    <name evidence="3" type="ORF">DPMN_095083</name>
</gene>
<keyword evidence="2" id="KW-0812">Transmembrane</keyword>
<feature type="region of interest" description="Disordered" evidence="1">
    <location>
        <begin position="135"/>
        <end position="168"/>
    </location>
</feature>
<dbReference type="AlphaFoldDB" id="A0A9D4R3G5"/>
<evidence type="ECO:0000256" key="2">
    <source>
        <dbReference type="SAM" id="Phobius"/>
    </source>
</evidence>
<keyword evidence="4" id="KW-1185">Reference proteome</keyword>
<organism evidence="3 4">
    <name type="scientific">Dreissena polymorpha</name>
    <name type="common">Zebra mussel</name>
    <name type="synonym">Mytilus polymorpha</name>
    <dbReference type="NCBI Taxonomy" id="45954"/>
    <lineage>
        <taxon>Eukaryota</taxon>
        <taxon>Metazoa</taxon>
        <taxon>Spiralia</taxon>
        <taxon>Lophotrochozoa</taxon>
        <taxon>Mollusca</taxon>
        <taxon>Bivalvia</taxon>
        <taxon>Autobranchia</taxon>
        <taxon>Heteroconchia</taxon>
        <taxon>Euheterodonta</taxon>
        <taxon>Imparidentia</taxon>
        <taxon>Neoheterodontei</taxon>
        <taxon>Myida</taxon>
        <taxon>Dreissenoidea</taxon>
        <taxon>Dreissenidae</taxon>
        <taxon>Dreissena</taxon>
    </lineage>
</organism>
<accession>A0A9D4R3G5</accession>
<dbReference type="EMBL" id="JAIWYP010000003">
    <property type="protein sequence ID" value="KAH3852572.1"/>
    <property type="molecule type" value="Genomic_DNA"/>
</dbReference>
<evidence type="ECO:0000313" key="4">
    <source>
        <dbReference type="Proteomes" id="UP000828390"/>
    </source>
</evidence>
<evidence type="ECO:0000256" key="1">
    <source>
        <dbReference type="SAM" id="MobiDB-lite"/>
    </source>
</evidence>
<dbReference type="Proteomes" id="UP000828390">
    <property type="component" value="Unassembled WGS sequence"/>
</dbReference>